<dbReference type="PANTHER" id="PTHR11920:SF494">
    <property type="entry name" value="ATRIAL NATRIURETIC PEPTIDE RECEPTOR 2"/>
    <property type="match status" value="1"/>
</dbReference>
<name>A0A1S8WSF5_OPIVI</name>
<evidence type="ECO:0000256" key="6">
    <source>
        <dbReference type="ARBA" id="ARBA00023239"/>
    </source>
</evidence>
<keyword evidence="2" id="KW-0812">Transmembrane</keyword>
<dbReference type="GO" id="GO:0004016">
    <property type="term" value="F:adenylate cyclase activity"/>
    <property type="evidence" value="ECO:0007669"/>
    <property type="project" value="TreeGrafter"/>
</dbReference>
<gene>
    <name evidence="8" type="ORF">X801_06794</name>
</gene>
<keyword evidence="3" id="KW-0547">Nucleotide-binding</keyword>
<dbReference type="SUPFAM" id="SSF55073">
    <property type="entry name" value="Nucleotide cyclase"/>
    <property type="match status" value="1"/>
</dbReference>
<dbReference type="GO" id="GO:0007168">
    <property type="term" value="P:receptor guanylyl cyclase signaling pathway"/>
    <property type="evidence" value="ECO:0007669"/>
    <property type="project" value="TreeGrafter"/>
</dbReference>
<evidence type="ECO:0000313" key="8">
    <source>
        <dbReference type="EMBL" id="OON17368.1"/>
    </source>
</evidence>
<dbReference type="Proteomes" id="UP000243686">
    <property type="component" value="Unassembled WGS sequence"/>
</dbReference>
<dbReference type="AlphaFoldDB" id="A0A1S8WSF5"/>
<evidence type="ECO:0000256" key="5">
    <source>
        <dbReference type="ARBA" id="ARBA00023136"/>
    </source>
</evidence>
<comment type="subcellular location">
    <subcellularLocation>
        <location evidence="1">Membrane</location>
    </subcellularLocation>
</comment>
<evidence type="ECO:0000256" key="3">
    <source>
        <dbReference type="ARBA" id="ARBA00022741"/>
    </source>
</evidence>
<feature type="non-terminal residue" evidence="8">
    <location>
        <position position="146"/>
    </location>
</feature>
<evidence type="ECO:0000256" key="2">
    <source>
        <dbReference type="ARBA" id="ARBA00022692"/>
    </source>
</evidence>
<dbReference type="GO" id="GO:0004383">
    <property type="term" value="F:guanylate cyclase activity"/>
    <property type="evidence" value="ECO:0007669"/>
    <property type="project" value="TreeGrafter"/>
</dbReference>
<feature type="domain" description="Guanylate cyclase" evidence="7">
    <location>
        <begin position="1"/>
        <end position="50"/>
    </location>
</feature>
<evidence type="ECO:0000259" key="7">
    <source>
        <dbReference type="PROSITE" id="PS50125"/>
    </source>
</evidence>
<evidence type="ECO:0000256" key="1">
    <source>
        <dbReference type="ARBA" id="ARBA00004370"/>
    </source>
</evidence>
<dbReference type="PANTHER" id="PTHR11920">
    <property type="entry name" value="GUANYLYL CYCLASE"/>
    <property type="match status" value="1"/>
</dbReference>
<dbReference type="GO" id="GO:0000166">
    <property type="term" value="F:nucleotide binding"/>
    <property type="evidence" value="ECO:0007669"/>
    <property type="project" value="UniProtKB-KW"/>
</dbReference>
<dbReference type="GO" id="GO:0035556">
    <property type="term" value="P:intracellular signal transduction"/>
    <property type="evidence" value="ECO:0007669"/>
    <property type="project" value="InterPro"/>
</dbReference>
<dbReference type="InterPro" id="IPR001054">
    <property type="entry name" value="A/G_cyclase"/>
</dbReference>
<evidence type="ECO:0000256" key="4">
    <source>
        <dbReference type="ARBA" id="ARBA00022989"/>
    </source>
</evidence>
<keyword evidence="6" id="KW-0456">Lyase</keyword>
<protein>
    <recommendedName>
        <fullName evidence="7">Guanylate cyclase domain-containing protein</fullName>
    </recommendedName>
</protein>
<evidence type="ECO:0000313" key="9">
    <source>
        <dbReference type="Proteomes" id="UP000243686"/>
    </source>
</evidence>
<dbReference type="InterPro" id="IPR050401">
    <property type="entry name" value="Cyclic_nucleotide_synthase"/>
</dbReference>
<dbReference type="GO" id="GO:0001653">
    <property type="term" value="F:peptide receptor activity"/>
    <property type="evidence" value="ECO:0007669"/>
    <property type="project" value="TreeGrafter"/>
</dbReference>
<dbReference type="PROSITE" id="PS50125">
    <property type="entry name" value="GUANYLATE_CYCLASE_2"/>
    <property type="match status" value="1"/>
</dbReference>
<dbReference type="Gene3D" id="3.30.70.1230">
    <property type="entry name" value="Nucleotide cyclase"/>
    <property type="match status" value="1"/>
</dbReference>
<reference evidence="8 9" key="1">
    <citation type="submission" date="2015-03" db="EMBL/GenBank/DDBJ databases">
        <title>Draft genome of the nematode, Opisthorchis viverrini.</title>
        <authorList>
            <person name="Mitreva M."/>
        </authorList>
    </citation>
    <scope>NUCLEOTIDE SEQUENCE [LARGE SCALE GENOMIC DNA]</scope>
    <source>
        <strain evidence="8">Khon Kaen</strain>
    </source>
</reference>
<accession>A0A1S8WSF5</accession>
<keyword evidence="9" id="KW-1185">Reference proteome</keyword>
<organism evidence="8 9">
    <name type="scientific">Opisthorchis viverrini</name>
    <name type="common">Southeast Asian liver fluke</name>
    <dbReference type="NCBI Taxonomy" id="6198"/>
    <lineage>
        <taxon>Eukaryota</taxon>
        <taxon>Metazoa</taxon>
        <taxon>Spiralia</taxon>
        <taxon>Lophotrochozoa</taxon>
        <taxon>Platyhelminthes</taxon>
        <taxon>Trematoda</taxon>
        <taxon>Digenea</taxon>
        <taxon>Opisthorchiida</taxon>
        <taxon>Opisthorchiata</taxon>
        <taxon>Opisthorchiidae</taxon>
        <taxon>Opisthorchis</taxon>
    </lineage>
</organism>
<dbReference type="GO" id="GO:0005886">
    <property type="term" value="C:plasma membrane"/>
    <property type="evidence" value="ECO:0007669"/>
    <property type="project" value="TreeGrafter"/>
</dbReference>
<keyword evidence="5" id="KW-0472">Membrane</keyword>
<dbReference type="EMBL" id="KV895461">
    <property type="protein sequence ID" value="OON17368.1"/>
    <property type="molecule type" value="Genomic_DNA"/>
</dbReference>
<sequence>MVASGLPKRIGNEHAREIARMSIAFLKAIFEFQIPHRPHQRLELRIGVHSVHLCFEKPNYMRWTTTNEPESTPSDQSTLGYLLIGKQWPEGDKHSAVQCASVYPVNSPVFKNECGPMRSNDLRPSCSIIARNLNDSSGMEDTLEVQ</sequence>
<dbReference type="Pfam" id="PF00211">
    <property type="entry name" value="Guanylate_cyc"/>
    <property type="match status" value="1"/>
</dbReference>
<proteinExistence type="predicted"/>
<keyword evidence="4" id="KW-1133">Transmembrane helix</keyword>
<dbReference type="InterPro" id="IPR029787">
    <property type="entry name" value="Nucleotide_cyclase"/>
</dbReference>